<dbReference type="AlphaFoldDB" id="A0AAE0F256"/>
<keyword evidence="3" id="KW-1185">Reference proteome</keyword>
<dbReference type="EMBL" id="LGRX02027807">
    <property type="protein sequence ID" value="KAK3248754.1"/>
    <property type="molecule type" value="Genomic_DNA"/>
</dbReference>
<accession>A0AAE0F256</accession>
<evidence type="ECO:0000256" key="1">
    <source>
        <dbReference type="SAM" id="MobiDB-lite"/>
    </source>
</evidence>
<reference evidence="2 3" key="1">
    <citation type="journal article" date="2015" name="Genome Biol. Evol.">
        <title>Comparative Genomics of a Bacterivorous Green Alga Reveals Evolutionary Causalities and Consequences of Phago-Mixotrophic Mode of Nutrition.</title>
        <authorList>
            <person name="Burns J.A."/>
            <person name="Paasch A."/>
            <person name="Narechania A."/>
            <person name="Kim E."/>
        </authorList>
    </citation>
    <scope>NUCLEOTIDE SEQUENCE [LARGE SCALE GENOMIC DNA]</scope>
    <source>
        <strain evidence="2 3">PLY_AMNH</strain>
    </source>
</reference>
<evidence type="ECO:0000313" key="3">
    <source>
        <dbReference type="Proteomes" id="UP001190700"/>
    </source>
</evidence>
<organism evidence="2 3">
    <name type="scientific">Cymbomonas tetramitiformis</name>
    <dbReference type="NCBI Taxonomy" id="36881"/>
    <lineage>
        <taxon>Eukaryota</taxon>
        <taxon>Viridiplantae</taxon>
        <taxon>Chlorophyta</taxon>
        <taxon>Pyramimonadophyceae</taxon>
        <taxon>Pyramimonadales</taxon>
        <taxon>Pyramimonadaceae</taxon>
        <taxon>Cymbomonas</taxon>
    </lineage>
</organism>
<protein>
    <submittedName>
        <fullName evidence="2">Uncharacterized protein</fullName>
    </submittedName>
</protein>
<feature type="region of interest" description="Disordered" evidence="1">
    <location>
        <begin position="1"/>
        <end position="31"/>
    </location>
</feature>
<gene>
    <name evidence="2" type="ORF">CYMTET_41794</name>
</gene>
<evidence type="ECO:0000313" key="2">
    <source>
        <dbReference type="EMBL" id="KAK3248754.1"/>
    </source>
</evidence>
<sequence>MAPKSTKRGAQSEGEGVGKAAKVRKTGGNNGEVISFDDEVEPGLLVMENEDLCRLLREVWEAPGSVRRLCKKTSSTVDEKAWFDTKYQSAMWDYNWRPVGECLTLDMKDKYNWRPGGEALTLDMKDDEVVTLGGIYGTEQQTFLKRDGCTPVLGTEFTIEKGGCPECDSPN</sequence>
<proteinExistence type="predicted"/>
<comment type="caution">
    <text evidence="2">The sequence shown here is derived from an EMBL/GenBank/DDBJ whole genome shotgun (WGS) entry which is preliminary data.</text>
</comment>
<dbReference type="Proteomes" id="UP001190700">
    <property type="component" value="Unassembled WGS sequence"/>
</dbReference>
<name>A0AAE0F256_9CHLO</name>